<comment type="caution">
    <text evidence="1">The sequence shown here is derived from an EMBL/GenBank/DDBJ whole genome shotgun (WGS) entry which is preliminary data.</text>
</comment>
<dbReference type="RefSeq" id="WP_183342018.1">
    <property type="nucleotide sequence ID" value="NZ_JACHNU010000002.1"/>
</dbReference>
<dbReference type="Proteomes" id="UP000585272">
    <property type="component" value="Unassembled WGS sequence"/>
</dbReference>
<reference evidence="1 2" key="1">
    <citation type="submission" date="2020-08" db="EMBL/GenBank/DDBJ databases">
        <title>Genomic Encyclopedia of Archaeal and Bacterial Type Strains, Phase II (KMG-II): from individual species to whole genera.</title>
        <authorList>
            <person name="Goeker M."/>
        </authorList>
    </citation>
    <scope>NUCLEOTIDE SEQUENCE [LARGE SCALE GENOMIC DNA]</scope>
    <source>
        <strain evidence="1 2">DSM 23288</strain>
    </source>
</reference>
<evidence type="ECO:0000313" key="2">
    <source>
        <dbReference type="Proteomes" id="UP000585272"/>
    </source>
</evidence>
<keyword evidence="2" id="KW-1185">Reference proteome</keyword>
<proteinExistence type="predicted"/>
<sequence length="124" mass="13740">MDGLPTMTPGPQHLRALERANRVRLARAELKRRIADGEVSAAEVLLSAPWEASSMAIGDVLMSQRRWGSTRCRKFLAMFRISETKSVGSLTERQRLALAAQLDAHAKIERGSVRLEATRELVSA</sequence>
<protein>
    <submittedName>
        <fullName evidence="1">Uncharacterized protein</fullName>
    </submittedName>
</protein>
<dbReference type="EMBL" id="JACHNU010000002">
    <property type="protein sequence ID" value="MBB4662668.1"/>
    <property type="molecule type" value="Genomic_DNA"/>
</dbReference>
<evidence type="ECO:0000313" key="1">
    <source>
        <dbReference type="EMBL" id="MBB4662668.1"/>
    </source>
</evidence>
<name>A0A840IF99_9ACTN</name>
<dbReference type="Gene3D" id="1.10.8.50">
    <property type="match status" value="1"/>
</dbReference>
<dbReference type="AlphaFoldDB" id="A0A840IF99"/>
<gene>
    <name evidence="1" type="ORF">BDZ31_002254</name>
</gene>
<accession>A0A840IF99</accession>
<organism evidence="1 2">
    <name type="scientific">Conexibacter arvalis</name>
    <dbReference type="NCBI Taxonomy" id="912552"/>
    <lineage>
        <taxon>Bacteria</taxon>
        <taxon>Bacillati</taxon>
        <taxon>Actinomycetota</taxon>
        <taxon>Thermoleophilia</taxon>
        <taxon>Solirubrobacterales</taxon>
        <taxon>Conexibacteraceae</taxon>
        <taxon>Conexibacter</taxon>
    </lineage>
</organism>